<proteinExistence type="predicted"/>
<comment type="caution">
    <text evidence="1">The sequence shown here is derived from an EMBL/GenBank/DDBJ whole genome shotgun (WGS) entry which is preliminary data.</text>
</comment>
<gene>
    <name evidence="1" type="ORF">KI387_038557</name>
</gene>
<evidence type="ECO:0000313" key="2">
    <source>
        <dbReference type="Proteomes" id="UP000824469"/>
    </source>
</evidence>
<reference evidence="1 2" key="1">
    <citation type="journal article" date="2021" name="Nat. Plants">
        <title>The Taxus genome provides insights into paclitaxel biosynthesis.</title>
        <authorList>
            <person name="Xiong X."/>
            <person name="Gou J."/>
            <person name="Liao Q."/>
            <person name="Li Y."/>
            <person name="Zhou Q."/>
            <person name="Bi G."/>
            <person name="Li C."/>
            <person name="Du R."/>
            <person name="Wang X."/>
            <person name="Sun T."/>
            <person name="Guo L."/>
            <person name="Liang H."/>
            <person name="Lu P."/>
            <person name="Wu Y."/>
            <person name="Zhang Z."/>
            <person name="Ro D.K."/>
            <person name="Shang Y."/>
            <person name="Huang S."/>
            <person name="Yan J."/>
        </authorList>
    </citation>
    <scope>NUCLEOTIDE SEQUENCE [LARGE SCALE GENOMIC DNA]</scope>
    <source>
        <strain evidence="1">Ta-2019</strain>
    </source>
</reference>
<dbReference type="OMA" id="CVHFLLW"/>
<sequence>YIGLFCPCVLFGKNVEYLEGRSWTGPCCVHFLLWGVVTGICCSLTEGTLLGLLGSFVSCYACGYRRAIRAKYNLE</sequence>
<dbReference type="Proteomes" id="UP000824469">
    <property type="component" value="Unassembled WGS sequence"/>
</dbReference>
<dbReference type="EMBL" id="JAHRHJ020000011">
    <property type="protein sequence ID" value="KAH9294969.1"/>
    <property type="molecule type" value="Genomic_DNA"/>
</dbReference>
<keyword evidence="2" id="KW-1185">Reference proteome</keyword>
<dbReference type="AlphaFoldDB" id="A0AA38F755"/>
<name>A0AA38F755_TAXCH</name>
<dbReference type="Pfam" id="PF04749">
    <property type="entry name" value="PLAC8"/>
    <property type="match status" value="1"/>
</dbReference>
<accession>A0AA38F755</accession>
<organism evidence="1 2">
    <name type="scientific">Taxus chinensis</name>
    <name type="common">Chinese yew</name>
    <name type="synonym">Taxus wallichiana var. chinensis</name>
    <dbReference type="NCBI Taxonomy" id="29808"/>
    <lineage>
        <taxon>Eukaryota</taxon>
        <taxon>Viridiplantae</taxon>
        <taxon>Streptophyta</taxon>
        <taxon>Embryophyta</taxon>
        <taxon>Tracheophyta</taxon>
        <taxon>Spermatophyta</taxon>
        <taxon>Pinopsida</taxon>
        <taxon>Pinidae</taxon>
        <taxon>Conifers II</taxon>
        <taxon>Cupressales</taxon>
        <taxon>Taxaceae</taxon>
        <taxon>Taxus</taxon>
    </lineage>
</organism>
<dbReference type="NCBIfam" id="TIGR01571">
    <property type="entry name" value="A_thal_Cys_rich"/>
    <property type="match status" value="1"/>
</dbReference>
<evidence type="ECO:0000313" key="1">
    <source>
        <dbReference type="EMBL" id="KAH9294969.1"/>
    </source>
</evidence>
<feature type="non-terminal residue" evidence="1">
    <location>
        <position position="75"/>
    </location>
</feature>
<protein>
    <submittedName>
        <fullName evidence="1">Uncharacterized protein</fullName>
    </submittedName>
</protein>
<feature type="non-terminal residue" evidence="1">
    <location>
        <position position="1"/>
    </location>
</feature>
<dbReference type="InterPro" id="IPR006461">
    <property type="entry name" value="PLAC_motif_containing"/>
</dbReference>